<protein>
    <submittedName>
        <fullName evidence="1">Uncharacterized protein</fullName>
    </submittedName>
</protein>
<gene>
    <name evidence="1" type="ORF">ABEB36_013960</name>
</gene>
<comment type="caution">
    <text evidence="1">The sequence shown here is derived from an EMBL/GenBank/DDBJ whole genome shotgun (WGS) entry which is preliminary data.</text>
</comment>
<dbReference type="EMBL" id="JBDJPC010000012">
    <property type="protein sequence ID" value="KAL1489015.1"/>
    <property type="molecule type" value="Genomic_DNA"/>
</dbReference>
<evidence type="ECO:0000313" key="1">
    <source>
        <dbReference type="EMBL" id="KAL1489015.1"/>
    </source>
</evidence>
<proteinExistence type="predicted"/>
<organism evidence="1 2">
    <name type="scientific">Hypothenemus hampei</name>
    <name type="common">Coffee berry borer</name>
    <dbReference type="NCBI Taxonomy" id="57062"/>
    <lineage>
        <taxon>Eukaryota</taxon>
        <taxon>Metazoa</taxon>
        <taxon>Ecdysozoa</taxon>
        <taxon>Arthropoda</taxon>
        <taxon>Hexapoda</taxon>
        <taxon>Insecta</taxon>
        <taxon>Pterygota</taxon>
        <taxon>Neoptera</taxon>
        <taxon>Endopterygota</taxon>
        <taxon>Coleoptera</taxon>
        <taxon>Polyphaga</taxon>
        <taxon>Cucujiformia</taxon>
        <taxon>Curculionidae</taxon>
        <taxon>Scolytinae</taxon>
        <taxon>Hypothenemus</taxon>
    </lineage>
</organism>
<sequence length="123" mass="13987">MTEDDKAIEELTEKLRNFNASLSVGTASGFAIMPNENRDGNNINWNLFKSKLNIIKPFDGDSNLLNKFITRCESFINSYSSFRDDELNKHIFECIQEKLVGKAEILVGNRPELTAWPLLKADC</sequence>
<reference evidence="1 2" key="1">
    <citation type="submission" date="2024-05" db="EMBL/GenBank/DDBJ databases">
        <title>Genetic variation in Jamaican populations of the coffee berry borer (Hypothenemus hampei).</title>
        <authorList>
            <person name="Errbii M."/>
            <person name="Myrie A."/>
        </authorList>
    </citation>
    <scope>NUCLEOTIDE SEQUENCE [LARGE SCALE GENOMIC DNA]</scope>
    <source>
        <strain evidence="1">JA-Hopewell-2020-01-JO</strain>
        <tissue evidence="1">Whole body</tissue>
    </source>
</reference>
<keyword evidence="2" id="KW-1185">Reference proteome</keyword>
<dbReference type="Proteomes" id="UP001566132">
    <property type="component" value="Unassembled WGS sequence"/>
</dbReference>
<evidence type="ECO:0000313" key="2">
    <source>
        <dbReference type="Proteomes" id="UP001566132"/>
    </source>
</evidence>
<accession>A0ABD1E359</accession>
<dbReference type="AlphaFoldDB" id="A0ABD1E359"/>
<name>A0ABD1E359_HYPHA</name>